<dbReference type="GO" id="GO:0016887">
    <property type="term" value="F:ATP hydrolysis activity"/>
    <property type="evidence" value="ECO:0007669"/>
    <property type="project" value="InterPro"/>
</dbReference>
<feature type="non-terminal residue" evidence="2">
    <location>
        <position position="76"/>
    </location>
</feature>
<dbReference type="SUPFAM" id="SSF52540">
    <property type="entry name" value="P-loop containing nucleoside triphosphate hydrolases"/>
    <property type="match status" value="1"/>
</dbReference>
<gene>
    <name evidence="2" type="ORF">PENTCL1PPCAC_9882</name>
</gene>
<proteinExistence type="predicted"/>
<name>A0AAV5SZE0_9BILA</name>
<dbReference type="Proteomes" id="UP001432027">
    <property type="component" value="Unassembled WGS sequence"/>
</dbReference>
<dbReference type="GO" id="GO:0042626">
    <property type="term" value="F:ATPase-coupled transmembrane transporter activity"/>
    <property type="evidence" value="ECO:0007669"/>
    <property type="project" value="TreeGrafter"/>
</dbReference>
<organism evidence="2 3">
    <name type="scientific">Pristionchus entomophagus</name>
    <dbReference type="NCBI Taxonomy" id="358040"/>
    <lineage>
        <taxon>Eukaryota</taxon>
        <taxon>Metazoa</taxon>
        <taxon>Ecdysozoa</taxon>
        <taxon>Nematoda</taxon>
        <taxon>Chromadorea</taxon>
        <taxon>Rhabditida</taxon>
        <taxon>Rhabditina</taxon>
        <taxon>Diplogasteromorpha</taxon>
        <taxon>Diplogasteroidea</taxon>
        <taxon>Neodiplogasteridae</taxon>
        <taxon>Pristionchus</taxon>
    </lineage>
</organism>
<dbReference type="InterPro" id="IPR039421">
    <property type="entry name" value="Type_1_exporter"/>
</dbReference>
<sequence>NLSFSLSPGEYIALVGKSGCGKSTTLKLVTRFLSADHGRLYWMGNHWRDTKRRSGEGWSALSHRNNVTSMDQLKII</sequence>
<comment type="caution">
    <text evidence="2">The sequence shown here is derived from an EMBL/GenBank/DDBJ whole genome shotgun (WGS) entry which is preliminary data.</text>
</comment>
<dbReference type="PANTHER" id="PTHR24221:SF654">
    <property type="entry name" value="ATP-BINDING CASSETTE SUB-FAMILY B MEMBER 6"/>
    <property type="match status" value="1"/>
</dbReference>
<evidence type="ECO:0000313" key="2">
    <source>
        <dbReference type="EMBL" id="GMS87707.1"/>
    </source>
</evidence>
<feature type="domain" description="ABC transporter" evidence="1">
    <location>
        <begin position="1"/>
        <end position="66"/>
    </location>
</feature>
<dbReference type="Gene3D" id="3.40.50.300">
    <property type="entry name" value="P-loop containing nucleotide triphosphate hydrolases"/>
    <property type="match status" value="1"/>
</dbReference>
<keyword evidence="3" id="KW-1185">Reference proteome</keyword>
<accession>A0AAV5SZE0</accession>
<dbReference type="EMBL" id="BTSX01000003">
    <property type="protein sequence ID" value="GMS87707.1"/>
    <property type="molecule type" value="Genomic_DNA"/>
</dbReference>
<reference evidence="2" key="1">
    <citation type="submission" date="2023-10" db="EMBL/GenBank/DDBJ databases">
        <title>Genome assembly of Pristionchus species.</title>
        <authorList>
            <person name="Yoshida K."/>
            <person name="Sommer R.J."/>
        </authorList>
    </citation>
    <scope>NUCLEOTIDE SEQUENCE</scope>
    <source>
        <strain evidence="2">RS0144</strain>
    </source>
</reference>
<dbReference type="InterPro" id="IPR027417">
    <property type="entry name" value="P-loop_NTPase"/>
</dbReference>
<dbReference type="PANTHER" id="PTHR24221">
    <property type="entry name" value="ATP-BINDING CASSETTE SUB-FAMILY B"/>
    <property type="match status" value="1"/>
</dbReference>
<dbReference type="Pfam" id="PF00005">
    <property type="entry name" value="ABC_tran"/>
    <property type="match status" value="1"/>
</dbReference>
<dbReference type="GO" id="GO:0005524">
    <property type="term" value="F:ATP binding"/>
    <property type="evidence" value="ECO:0007669"/>
    <property type="project" value="InterPro"/>
</dbReference>
<evidence type="ECO:0000313" key="3">
    <source>
        <dbReference type="Proteomes" id="UP001432027"/>
    </source>
</evidence>
<feature type="non-terminal residue" evidence="2">
    <location>
        <position position="1"/>
    </location>
</feature>
<dbReference type="InterPro" id="IPR003439">
    <property type="entry name" value="ABC_transporter-like_ATP-bd"/>
</dbReference>
<evidence type="ECO:0000259" key="1">
    <source>
        <dbReference type="Pfam" id="PF00005"/>
    </source>
</evidence>
<protein>
    <recommendedName>
        <fullName evidence="1">ABC transporter domain-containing protein</fullName>
    </recommendedName>
</protein>
<dbReference type="AlphaFoldDB" id="A0AAV5SZE0"/>